<sequence length="165" mass="18367">MRVVAYVGLGANLGDGRGNLLRAWQRLGVAPGVFTRRLSRPWRSEPMGGASEQWFTNAVGELETELAAEELLALLLQIETELGRDRPRQGFDRPIDLDLLLYGDRLIKLAHLVVPHPELHRRRFVLEPLRELAPELVVPGRGQSVAQLAVALAAAGEQQLRPDSW</sequence>
<comment type="function">
    <text evidence="10">Catalyzes the transfer of pyrophosphate from adenosine triphosphate (ATP) to 6-hydroxymethyl-7,8-dihydropterin, an enzymatic step in folate biosynthesis pathway.</text>
</comment>
<dbReference type="OrthoDB" id="9808041at2"/>
<dbReference type="AlphaFoldDB" id="D6Z6B9"/>
<evidence type="ECO:0000256" key="10">
    <source>
        <dbReference type="ARBA" id="ARBA00029409"/>
    </source>
</evidence>
<dbReference type="STRING" id="589865.DaAHT2_2219"/>
<evidence type="ECO:0000256" key="4">
    <source>
        <dbReference type="ARBA" id="ARBA00016218"/>
    </source>
</evidence>
<organism evidence="14 15">
    <name type="scientific">Desulfurivibrio alkaliphilus (strain DSM 19089 / UNIQEM U267 / AHT2)</name>
    <dbReference type="NCBI Taxonomy" id="589865"/>
    <lineage>
        <taxon>Bacteria</taxon>
        <taxon>Pseudomonadati</taxon>
        <taxon>Thermodesulfobacteriota</taxon>
        <taxon>Desulfobulbia</taxon>
        <taxon>Desulfobulbales</taxon>
        <taxon>Desulfobulbaceae</taxon>
        <taxon>Desulfurivibrio</taxon>
    </lineage>
</organism>
<dbReference type="GO" id="GO:0003848">
    <property type="term" value="F:2-amino-4-hydroxy-6-hydroxymethyldihydropteridine diphosphokinase activity"/>
    <property type="evidence" value="ECO:0007669"/>
    <property type="project" value="UniProtKB-EC"/>
</dbReference>
<evidence type="ECO:0000256" key="12">
    <source>
        <dbReference type="ARBA" id="ARBA00033413"/>
    </source>
</evidence>
<dbReference type="GO" id="GO:0046654">
    <property type="term" value="P:tetrahydrofolate biosynthetic process"/>
    <property type="evidence" value="ECO:0007669"/>
    <property type="project" value="UniProtKB-UniPathway"/>
</dbReference>
<evidence type="ECO:0000256" key="3">
    <source>
        <dbReference type="ARBA" id="ARBA00013253"/>
    </source>
</evidence>
<dbReference type="GO" id="GO:0016301">
    <property type="term" value="F:kinase activity"/>
    <property type="evidence" value="ECO:0007669"/>
    <property type="project" value="UniProtKB-KW"/>
</dbReference>
<dbReference type="eggNOG" id="COG0801">
    <property type="taxonomic scope" value="Bacteria"/>
</dbReference>
<keyword evidence="8" id="KW-0067">ATP-binding</keyword>
<evidence type="ECO:0000313" key="15">
    <source>
        <dbReference type="Proteomes" id="UP000001508"/>
    </source>
</evidence>
<dbReference type="PANTHER" id="PTHR43071:SF1">
    <property type="entry name" value="2-AMINO-4-HYDROXY-6-HYDROXYMETHYLDIHYDROPTERIDINE PYROPHOSPHOKINASE"/>
    <property type="match status" value="1"/>
</dbReference>
<dbReference type="UniPathway" id="UPA00077">
    <property type="reaction ID" value="UER00155"/>
</dbReference>
<protein>
    <recommendedName>
        <fullName evidence="4">2-amino-4-hydroxy-6-hydroxymethyldihydropteridine pyrophosphokinase</fullName>
        <ecNumber evidence="3">2.7.6.3</ecNumber>
    </recommendedName>
    <alternativeName>
        <fullName evidence="11">6-hydroxymethyl-7,8-dihydropterin pyrophosphokinase</fullName>
    </alternativeName>
    <alternativeName>
        <fullName evidence="12">7,8-dihydro-6-hydroxymethylpterin-pyrophosphokinase</fullName>
    </alternativeName>
</protein>
<dbReference type="Pfam" id="PF01288">
    <property type="entry name" value="HPPK"/>
    <property type="match status" value="1"/>
</dbReference>
<dbReference type="GO" id="GO:0005524">
    <property type="term" value="F:ATP binding"/>
    <property type="evidence" value="ECO:0007669"/>
    <property type="project" value="UniProtKB-KW"/>
</dbReference>
<keyword evidence="7 14" id="KW-0418">Kinase</keyword>
<dbReference type="PANTHER" id="PTHR43071">
    <property type="entry name" value="2-AMINO-4-HYDROXY-6-HYDROXYMETHYLDIHYDROPTERIDINE PYROPHOSPHOKINASE"/>
    <property type="match status" value="1"/>
</dbReference>
<name>D6Z6B9_DESAT</name>
<keyword evidence="9" id="KW-0289">Folate biosynthesis</keyword>
<evidence type="ECO:0000259" key="13">
    <source>
        <dbReference type="Pfam" id="PF01288"/>
    </source>
</evidence>
<evidence type="ECO:0000256" key="8">
    <source>
        <dbReference type="ARBA" id="ARBA00022840"/>
    </source>
</evidence>
<dbReference type="EC" id="2.7.6.3" evidence="3"/>
<dbReference type="InParanoid" id="D6Z6B9"/>
<dbReference type="InterPro" id="IPR035907">
    <property type="entry name" value="Hppk_sf"/>
</dbReference>
<feature type="domain" description="7,8-dihydro-6-hydroxymethylpterin-pyrophosphokinase" evidence="13">
    <location>
        <begin position="6"/>
        <end position="134"/>
    </location>
</feature>
<dbReference type="KEGG" id="dak:DaAHT2_2219"/>
<dbReference type="NCBIfam" id="TIGR01498">
    <property type="entry name" value="folK"/>
    <property type="match status" value="1"/>
</dbReference>
<accession>D6Z6B9</accession>
<comment type="similarity">
    <text evidence="2">Belongs to the HPPK family.</text>
</comment>
<dbReference type="GO" id="GO:0046656">
    <property type="term" value="P:folic acid biosynthetic process"/>
    <property type="evidence" value="ECO:0007669"/>
    <property type="project" value="UniProtKB-KW"/>
</dbReference>
<dbReference type="Gene3D" id="3.30.70.560">
    <property type="entry name" value="7,8-Dihydro-6-hydroxymethylpterin-pyrophosphokinase HPPK"/>
    <property type="match status" value="1"/>
</dbReference>
<dbReference type="Proteomes" id="UP000001508">
    <property type="component" value="Chromosome"/>
</dbReference>
<evidence type="ECO:0000256" key="2">
    <source>
        <dbReference type="ARBA" id="ARBA00005810"/>
    </source>
</evidence>
<dbReference type="SUPFAM" id="SSF55083">
    <property type="entry name" value="6-hydroxymethyl-7,8-dihydropterin pyrophosphokinase, HPPK"/>
    <property type="match status" value="1"/>
</dbReference>
<keyword evidence="6" id="KW-0547">Nucleotide-binding</keyword>
<evidence type="ECO:0000256" key="9">
    <source>
        <dbReference type="ARBA" id="ARBA00022909"/>
    </source>
</evidence>
<dbReference type="EMBL" id="CP001940">
    <property type="protein sequence ID" value="ADH86884.1"/>
    <property type="molecule type" value="Genomic_DNA"/>
</dbReference>
<evidence type="ECO:0000313" key="14">
    <source>
        <dbReference type="EMBL" id="ADH86884.1"/>
    </source>
</evidence>
<evidence type="ECO:0000256" key="7">
    <source>
        <dbReference type="ARBA" id="ARBA00022777"/>
    </source>
</evidence>
<evidence type="ECO:0000256" key="5">
    <source>
        <dbReference type="ARBA" id="ARBA00022679"/>
    </source>
</evidence>
<keyword evidence="5" id="KW-0808">Transferase</keyword>
<evidence type="ECO:0000256" key="6">
    <source>
        <dbReference type="ARBA" id="ARBA00022741"/>
    </source>
</evidence>
<dbReference type="HOGENOM" id="CLU_097916_2_3_7"/>
<evidence type="ECO:0000256" key="1">
    <source>
        <dbReference type="ARBA" id="ARBA00005051"/>
    </source>
</evidence>
<evidence type="ECO:0000256" key="11">
    <source>
        <dbReference type="ARBA" id="ARBA00029766"/>
    </source>
</evidence>
<dbReference type="InterPro" id="IPR000550">
    <property type="entry name" value="Hppk"/>
</dbReference>
<dbReference type="FunCoup" id="D6Z6B9">
    <property type="interactions" value="399"/>
</dbReference>
<dbReference type="CDD" id="cd00483">
    <property type="entry name" value="HPPK"/>
    <property type="match status" value="1"/>
</dbReference>
<comment type="pathway">
    <text evidence="1">Cofactor biosynthesis; tetrahydrofolate biosynthesis; 2-amino-4-hydroxy-6-hydroxymethyl-7,8-dihydropteridine diphosphate from 7,8-dihydroneopterin triphosphate: step 4/4.</text>
</comment>
<proteinExistence type="inferred from homology"/>
<keyword evidence="15" id="KW-1185">Reference proteome</keyword>
<reference evidence="15" key="1">
    <citation type="submission" date="2010-02" db="EMBL/GenBank/DDBJ databases">
        <title>Complete sequence of Desulfurivibrio alkaliphilus AHT2.</title>
        <authorList>
            <consortium name="US DOE Joint Genome Institute"/>
            <person name="Pitluck S."/>
            <person name="Chertkov O."/>
            <person name="Detter J.C."/>
            <person name="Han C."/>
            <person name="Tapia R."/>
            <person name="Larimer F."/>
            <person name="Land M."/>
            <person name="Hauser L."/>
            <person name="Kyrpides N."/>
            <person name="Mikhailova N."/>
            <person name="Sorokin D.Y."/>
            <person name="Muyzer G."/>
            <person name="Woyke T."/>
        </authorList>
    </citation>
    <scope>NUCLEOTIDE SEQUENCE [LARGE SCALE GENOMIC DNA]</scope>
    <source>
        <strain evidence="15">DSM 19089 / UNIQEM U267 / AHT2</strain>
    </source>
</reference>
<gene>
    <name evidence="14" type="ordered locus">DaAHT2_2219</name>
</gene>